<keyword evidence="2" id="KW-1185">Reference proteome</keyword>
<gene>
    <name evidence="1" type="ORF">AVEN_200077_1</name>
</gene>
<dbReference type="AlphaFoldDB" id="A0A4Y2RRK8"/>
<protein>
    <submittedName>
        <fullName evidence="1">Uncharacterized protein</fullName>
    </submittedName>
</protein>
<comment type="caution">
    <text evidence="1">The sequence shown here is derived from an EMBL/GenBank/DDBJ whole genome shotgun (WGS) entry which is preliminary data.</text>
</comment>
<evidence type="ECO:0000313" key="2">
    <source>
        <dbReference type="Proteomes" id="UP000499080"/>
    </source>
</evidence>
<dbReference type="EMBL" id="BGPR01017977">
    <property type="protein sequence ID" value="GBN77899.1"/>
    <property type="molecule type" value="Genomic_DNA"/>
</dbReference>
<evidence type="ECO:0000313" key="1">
    <source>
        <dbReference type="EMBL" id="GBN77899.1"/>
    </source>
</evidence>
<reference evidence="1 2" key="1">
    <citation type="journal article" date="2019" name="Sci. Rep.">
        <title>Orb-weaving spider Araneus ventricosus genome elucidates the spidroin gene catalogue.</title>
        <authorList>
            <person name="Kono N."/>
            <person name="Nakamura H."/>
            <person name="Ohtoshi R."/>
            <person name="Moran D.A.P."/>
            <person name="Shinohara A."/>
            <person name="Yoshida Y."/>
            <person name="Fujiwara M."/>
            <person name="Mori M."/>
            <person name="Tomita M."/>
            <person name="Arakawa K."/>
        </authorList>
    </citation>
    <scope>NUCLEOTIDE SEQUENCE [LARGE SCALE GENOMIC DNA]</scope>
</reference>
<organism evidence="1 2">
    <name type="scientific">Araneus ventricosus</name>
    <name type="common">Orbweaver spider</name>
    <name type="synonym">Epeira ventricosa</name>
    <dbReference type="NCBI Taxonomy" id="182803"/>
    <lineage>
        <taxon>Eukaryota</taxon>
        <taxon>Metazoa</taxon>
        <taxon>Ecdysozoa</taxon>
        <taxon>Arthropoda</taxon>
        <taxon>Chelicerata</taxon>
        <taxon>Arachnida</taxon>
        <taxon>Araneae</taxon>
        <taxon>Araneomorphae</taxon>
        <taxon>Entelegynae</taxon>
        <taxon>Araneoidea</taxon>
        <taxon>Araneidae</taxon>
        <taxon>Araneus</taxon>
    </lineage>
</organism>
<sequence length="134" mass="15407">MPKRKRGVTWDDARRQQAIMKRERRAAETHEERMLGICLITSLLLSARERRIIRHSPCNTGPRMKSANEGDINVGLFAGGRKECHLANEDPDQYINGRISFVGRSWELDLTYAGERQVCFESRLGSTPIRDCEF</sequence>
<accession>A0A4Y2RRK8</accession>
<dbReference type="Proteomes" id="UP000499080">
    <property type="component" value="Unassembled WGS sequence"/>
</dbReference>
<proteinExistence type="predicted"/>
<name>A0A4Y2RRK8_ARAVE</name>